<dbReference type="PANTHER" id="PTHR46932">
    <property type="entry name" value="HEAVY METAL-ASSOCIATED ISOPRENYLATED PLANT PROTEIN 47"/>
    <property type="match status" value="1"/>
</dbReference>
<comment type="caution">
    <text evidence="4">The sequence shown here is derived from an EMBL/GenBank/DDBJ whole genome shotgun (WGS) entry which is preliminary data.</text>
</comment>
<accession>A0AAW2CSY5</accession>
<feature type="chain" id="PRO_5043744093" description="HMA domain-containing protein" evidence="2">
    <location>
        <begin position="20"/>
        <end position="302"/>
    </location>
</feature>
<sequence length="302" mass="34276">MKWCWMLVASSGCVDVGFAGLRRNRAGKTHAGRNTKTFALSSKIRLLCQAFHNMKQKIVIKVHVRCDKCRSKAMTVAAATDGVMSVALQGADRDQVVVIGERVDAACLTSTLRKKVGYARLETVEEVKDKPAEKKKEDEKKDGDDKKKEDKKGGDGRSLTMHVTHCAWFTLYLWLLEFVDLQSCDATVIHSSIALLQERFRQLQRAKEMREARELLRLSSEPERVNPATLYDPTRLFFHSELIYSPRPLPQGSLYLQPNFQSKHTDIQVKDNPFFGSLGSIDRVMDRKNDFDDSDVDTSLHL</sequence>
<dbReference type="Proteomes" id="UP001459277">
    <property type="component" value="Unassembled WGS sequence"/>
</dbReference>
<feature type="domain" description="HMA" evidence="3">
    <location>
        <begin position="55"/>
        <end position="124"/>
    </location>
</feature>
<dbReference type="GO" id="GO:0046872">
    <property type="term" value="F:metal ion binding"/>
    <property type="evidence" value="ECO:0007669"/>
    <property type="project" value="InterPro"/>
</dbReference>
<name>A0AAW2CSY5_9ROSI</name>
<evidence type="ECO:0000256" key="2">
    <source>
        <dbReference type="SAM" id="SignalP"/>
    </source>
</evidence>
<feature type="compositionally biased region" description="Basic and acidic residues" evidence="1">
    <location>
        <begin position="127"/>
        <end position="155"/>
    </location>
</feature>
<dbReference type="PROSITE" id="PS50846">
    <property type="entry name" value="HMA_2"/>
    <property type="match status" value="1"/>
</dbReference>
<evidence type="ECO:0000313" key="4">
    <source>
        <dbReference type="EMBL" id="KAL0000628.1"/>
    </source>
</evidence>
<feature type="signal peptide" evidence="2">
    <location>
        <begin position="1"/>
        <end position="19"/>
    </location>
</feature>
<gene>
    <name evidence="4" type="ORF">SO802_014409</name>
</gene>
<dbReference type="InterPro" id="IPR006121">
    <property type="entry name" value="HMA_dom"/>
</dbReference>
<protein>
    <recommendedName>
        <fullName evidence="3">HMA domain-containing protein</fullName>
    </recommendedName>
</protein>
<keyword evidence="2" id="KW-0732">Signal</keyword>
<evidence type="ECO:0000259" key="3">
    <source>
        <dbReference type="PROSITE" id="PS50846"/>
    </source>
</evidence>
<evidence type="ECO:0000256" key="1">
    <source>
        <dbReference type="SAM" id="MobiDB-lite"/>
    </source>
</evidence>
<keyword evidence="5" id="KW-1185">Reference proteome</keyword>
<feature type="region of interest" description="Disordered" evidence="1">
    <location>
        <begin position="127"/>
        <end position="156"/>
    </location>
</feature>
<dbReference type="EMBL" id="JAZDWU010000005">
    <property type="protein sequence ID" value="KAL0000628.1"/>
    <property type="molecule type" value="Genomic_DNA"/>
</dbReference>
<dbReference type="InterPro" id="IPR042885">
    <property type="entry name" value="HIPP47/16"/>
</dbReference>
<organism evidence="4 5">
    <name type="scientific">Lithocarpus litseifolius</name>
    <dbReference type="NCBI Taxonomy" id="425828"/>
    <lineage>
        <taxon>Eukaryota</taxon>
        <taxon>Viridiplantae</taxon>
        <taxon>Streptophyta</taxon>
        <taxon>Embryophyta</taxon>
        <taxon>Tracheophyta</taxon>
        <taxon>Spermatophyta</taxon>
        <taxon>Magnoliopsida</taxon>
        <taxon>eudicotyledons</taxon>
        <taxon>Gunneridae</taxon>
        <taxon>Pentapetalae</taxon>
        <taxon>rosids</taxon>
        <taxon>fabids</taxon>
        <taxon>Fagales</taxon>
        <taxon>Fagaceae</taxon>
        <taxon>Lithocarpus</taxon>
    </lineage>
</organism>
<dbReference type="PANTHER" id="PTHR46932:SF12">
    <property type="entry name" value="HEAVY METAL-ASSOCIATED ISOPRENYLATED PLANT PROTEIN 47"/>
    <property type="match status" value="1"/>
</dbReference>
<evidence type="ECO:0000313" key="5">
    <source>
        <dbReference type="Proteomes" id="UP001459277"/>
    </source>
</evidence>
<proteinExistence type="predicted"/>
<reference evidence="4 5" key="1">
    <citation type="submission" date="2024-01" db="EMBL/GenBank/DDBJ databases">
        <title>A telomere-to-telomere, gap-free genome of sweet tea (Lithocarpus litseifolius).</title>
        <authorList>
            <person name="Zhou J."/>
        </authorList>
    </citation>
    <scope>NUCLEOTIDE SEQUENCE [LARGE SCALE GENOMIC DNA]</scope>
    <source>
        <strain evidence="4">Zhou-2022a</strain>
        <tissue evidence="4">Leaf</tissue>
    </source>
</reference>
<dbReference type="AlphaFoldDB" id="A0AAW2CSY5"/>
<dbReference type="Gene3D" id="3.30.70.100">
    <property type="match status" value="1"/>
</dbReference>